<dbReference type="EnsemblPlants" id="AES72332">
    <property type="protein sequence ID" value="AES72332"/>
    <property type="gene ID" value="MTR_3g088920"/>
</dbReference>
<evidence type="ECO:0000313" key="2">
    <source>
        <dbReference type="EnsemblPlants" id="AES72332"/>
    </source>
</evidence>
<evidence type="ECO:0000313" key="3">
    <source>
        <dbReference type="Proteomes" id="UP000002051"/>
    </source>
</evidence>
<name>G7J519_MEDTR</name>
<keyword evidence="1" id="KW-0812">Transmembrane</keyword>
<reference evidence="2" key="3">
    <citation type="submission" date="2015-04" db="UniProtKB">
        <authorList>
            <consortium name="EnsemblPlants"/>
        </authorList>
    </citation>
    <scope>IDENTIFICATION</scope>
    <source>
        <strain evidence="2">cv. Jemalong A17</strain>
    </source>
</reference>
<proteinExistence type="predicted"/>
<organism evidence="1 3">
    <name type="scientific">Medicago truncatula</name>
    <name type="common">Barrel medic</name>
    <name type="synonym">Medicago tribuloides</name>
    <dbReference type="NCBI Taxonomy" id="3880"/>
    <lineage>
        <taxon>Eukaryota</taxon>
        <taxon>Viridiplantae</taxon>
        <taxon>Streptophyta</taxon>
        <taxon>Embryophyta</taxon>
        <taxon>Tracheophyta</taxon>
        <taxon>Spermatophyta</taxon>
        <taxon>Magnoliopsida</taxon>
        <taxon>eudicotyledons</taxon>
        <taxon>Gunneridae</taxon>
        <taxon>Pentapetalae</taxon>
        <taxon>rosids</taxon>
        <taxon>fabids</taxon>
        <taxon>Fabales</taxon>
        <taxon>Fabaceae</taxon>
        <taxon>Papilionoideae</taxon>
        <taxon>50 kb inversion clade</taxon>
        <taxon>NPAAA clade</taxon>
        <taxon>Hologalegina</taxon>
        <taxon>IRL clade</taxon>
        <taxon>Trifolieae</taxon>
        <taxon>Medicago</taxon>
    </lineage>
</organism>
<protein>
    <submittedName>
        <fullName evidence="1">Transmembrane protein, putative</fullName>
    </submittedName>
</protein>
<sequence>MFFYVKITNQCGKLHGQILTTIIIHTLSLELGLAAYHANTMTACHCILEAHNAYFPMASTCIFLGMNELYLGDFMASMMYSSLLSQS</sequence>
<keyword evidence="3" id="KW-1185">Reference proteome</keyword>
<reference evidence="1 3" key="2">
    <citation type="journal article" date="2014" name="BMC Genomics">
        <title>An improved genome release (version Mt4.0) for the model legume Medicago truncatula.</title>
        <authorList>
            <person name="Tang H."/>
            <person name="Krishnakumar V."/>
            <person name="Bidwell S."/>
            <person name="Rosen B."/>
            <person name="Chan A."/>
            <person name="Zhou S."/>
            <person name="Gentzbittel L."/>
            <person name="Childs K.L."/>
            <person name="Yandell M."/>
            <person name="Gundlach H."/>
            <person name="Mayer K.F."/>
            <person name="Schwartz D.C."/>
            <person name="Town C.D."/>
        </authorList>
    </citation>
    <scope>GENOME REANNOTATION</scope>
    <source>
        <strain evidence="2 3">cv. Jemalong A17</strain>
    </source>
</reference>
<reference evidence="1 3" key="1">
    <citation type="journal article" date="2011" name="Nature">
        <title>The Medicago genome provides insight into the evolution of rhizobial symbioses.</title>
        <authorList>
            <person name="Young N.D."/>
            <person name="Debelle F."/>
            <person name="Oldroyd G.E."/>
            <person name="Geurts R."/>
            <person name="Cannon S.B."/>
            <person name="Udvardi M.K."/>
            <person name="Benedito V.A."/>
            <person name="Mayer K.F."/>
            <person name="Gouzy J."/>
            <person name="Schoof H."/>
            <person name="Van de Peer Y."/>
            <person name="Proost S."/>
            <person name="Cook D.R."/>
            <person name="Meyers B.C."/>
            <person name="Spannagl M."/>
            <person name="Cheung F."/>
            <person name="De Mita S."/>
            <person name="Krishnakumar V."/>
            <person name="Gundlach H."/>
            <person name="Zhou S."/>
            <person name="Mudge J."/>
            <person name="Bharti A.K."/>
            <person name="Murray J.D."/>
            <person name="Naoumkina M.A."/>
            <person name="Rosen B."/>
            <person name="Silverstein K.A."/>
            <person name="Tang H."/>
            <person name="Rombauts S."/>
            <person name="Zhao P.X."/>
            <person name="Zhou P."/>
            <person name="Barbe V."/>
            <person name="Bardou P."/>
            <person name="Bechner M."/>
            <person name="Bellec A."/>
            <person name="Berger A."/>
            <person name="Berges H."/>
            <person name="Bidwell S."/>
            <person name="Bisseling T."/>
            <person name="Choisne N."/>
            <person name="Couloux A."/>
            <person name="Denny R."/>
            <person name="Deshpande S."/>
            <person name="Dai X."/>
            <person name="Doyle J.J."/>
            <person name="Dudez A.M."/>
            <person name="Farmer A.D."/>
            <person name="Fouteau S."/>
            <person name="Franken C."/>
            <person name="Gibelin C."/>
            <person name="Gish J."/>
            <person name="Goldstein S."/>
            <person name="Gonzalez A.J."/>
            <person name="Green P.J."/>
            <person name="Hallab A."/>
            <person name="Hartog M."/>
            <person name="Hua A."/>
            <person name="Humphray S.J."/>
            <person name="Jeong D.H."/>
            <person name="Jing Y."/>
            <person name="Jocker A."/>
            <person name="Kenton S.M."/>
            <person name="Kim D.J."/>
            <person name="Klee K."/>
            <person name="Lai H."/>
            <person name="Lang C."/>
            <person name="Lin S."/>
            <person name="Macmil S.L."/>
            <person name="Magdelenat G."/>
            <person name="Matthews L."/>
            <person name="McCorrison J."/>
            <person name="Monaghan E.L."/>
            <person name="Mun J.H."/>
            <person name="Najar F.Z."/>
            <person name="Nicholson C."/>
            <person name="Noirot C."/>
            <person name="O'Bleness M."/>
            <person name="Paule C.R."/>
            <person name="Poulain J."/>
            <person name="Prion F."/>
            <person name="Qin B."/>
            <person name="Qu C."/>
            <person name="Retzel E.F."/>
            <person name="Riddle C."/>
            <person name="Sallet E."/>
            <person name="Samain S."/>
            <person name="Samson N."/>
            <person name="Sanders I."/>
            <person name="Saurat O."/>
            <person name="Scarpelli C."/>
            <person name="Schiex T."/>
            <person name="Segurens B."/>
            <person name="Severin A.J."/>
            <person name="Sherrier D.J."/>
            <person name="Shi R."/>
            <person name="Sims S."/>
            <person name="Singer S.R."/>
            <person name="Sinharoy S."/>
            <person name="Sterck L."/>
            <person name="Viollet A."/>
            <person name="Wang B.B."/>
            <person name="Wang K."/>
            <person name="Wang M."/>
            <person name="Wang X."/>
            <person name="Warfsmann J."/>
            <person name="Weissenbach J."/>
            <person name="White D.D."/>
            <person name="White J.D."/>
            <person name="Wiley G.B."/>
            <person name="Wincker P."/>
            <person name="Xing Y."/>
            <person name="Yang L."/>
            <person name="Yao Z."/>
            <person name="Ying F."/>
            <person name="Zhai J."/>
            <person name="Zhou L."/>
            <person name="Zuber A."/>
            <person name="Denarie J."/>
            <person name="Dixon R.A."/>
            <person name="May G.D."/>
            <person name="Schwartz D.C."/>
            <person name="Rogers J."/>
            <person name="Quetier F."/>
            <person name="Town C.D."/>
            <person name="Roe B.A."/>
        </authorList>
    </citation>
    <scope>NUCLEOTIDE SEQUENCE [LARGE SCALE GENOMIC DNA]</scope>
    <source>
        <strain evidence="1">A17</strain>
        <strain evidence="2 3">cv. Jemalong A17</strain>
    </source>
</reference>
<evidence type="ECO:0000313" key="1">
    <source>
        <dbReference type="EMBL" id="AES72332.1"/>
    </source>
</evidence>
<dbReference type="AlphaFoldDB" id="G7J519"/>
<gene>
    <name evidence="1" type="ordered locus">MTR_3g088920</name>
</gene>
<dbReference type="EMBL" id="CM001219">
    <property type="protein sequence ID" value="AES72332.1"/>
    <property type="molecule type" value="Genomic_DNA"/>
</dbReference>
<dbReference type="HOGENOM" id="CLU_2486766_0_0_1"/>
<dbReference type="PaxDb" id="3880-AES72332"/>
<dbReference type="Proteomes" id="UP000002051">
    <property type="component" value="Chromosome 3"/>
</dbReference>
<accession>G7J519</accession>
<keyword evidence="1" id="KW-0472">Membrane</keyword>